<keyword evidence="4" id="KW-1185">Reference proteome</keyword>
<feature type="compositionally biased region" description="Polar residues" evidence="1">
    <location>
        <begin position="256"/>
        <end position="267"/>
    </location>
</feature>
<dbReference type="PANTHER" id="PTHR33098:SF36">
    <property type="entry name" value="HYDROXYPROLINE-RICH GLYCOPROTEIN FAMILY PROTEIN"/>
    <property type="match status" value="1"/>
</dbReference>
<accession>S8D8U4</accession>
<keyword evidence="2" id="KW-0812">Transmembrane</keyword>
<comment type="caution">
    <text evidence="3">The sequence shown here is derived from an EMBL/GenBank/DDBJ whole genome shotgun (WGS) entry which is preliminary data.</text>
</comment>
<reference evidence="3 4" key="1">
    <citation type="journal article" date="2013" name="BMC Genomics">
        <title>The miniature genome of a carnivorous plant Genlisea aurea contains a low number of genes and short non-coding sequences.</title>
        <authorList>
            <person name="Leushkin E.V."/>
            <person name="Sutormin R.A."/>
            <person name="Nabieva E.R."/>
            <person name="Penin A.A."/>
            <person name="Kondrashov A.S."/>
            <person name="Logacheva M.D."/>
        </authorList>
    </citation>
    <scope>NUCLEOTIDE SEQUENCE [LARGE SCALE GENOMIC DNA]</scope>
</reference>
<feature type="transmembrane region" description="Helical" evidence="2">
    <location>
        <begin position="75"/>
        <end position="93"/>
    </location>
</feature>
<feature type="compositionally biased region" description="Basic and acidic residues" evidence="1">
    <location>
        <begin position="218"/>
        <end position="236"/>
    </location>
</feature>
<dbReference type="EMBL" id="AUSU01008617">
    <property type="protein sequence ID" value="EPS59128.1"/>
    <property type="molecule type" value="Genomic_DNA"/>
</dbReference>
<dbReference type="Pfam" id="PF05553">
    <property type="entry name" value="DUF761"/>
    <property type="match status" value="1"/>
</dbReference>
<keyword evidence="2" id="KW-1133">Transmembrane helix</keyword>
<dbReference type="OrthoDB" id="787201at2759"/>
<evidence type="ECO:0000313" key="3">
    <source>
        <dbReference type="EMBL" id="EPS59128.1"/>
    </source>
</evidence>
<dbReference type="AlphaFoldDB" id="S8D8U4"/>
<protein>
    <submittedName>
        <fullName evidence="3">Uncharacterized protein</fullName>
    </submittedName>
</protein>
<name>S8D8U4_9LAMI</name>
<feature type="compositionally biased region" description="Acidic residues" evidence="1">
    <location>
        <begin position="108"/>
        <end position="129"/>
    </location>
</feature>
<feature type="region of interest" description="Disordered" evidence="1">
    <location>
        <begin position="369"/>
        <end position="391"/>
    </location>
</feature>
<dbReference type="Proteomes" id="UP000015453">
    <property type="component" value="Unassembled WGS sequence"/>
</dbReference>
<dbReference type="PANTHER" id="PTHR33098">
    <property type="entry name" value="COTTON FIBER (DUF761)"/>
    <property type="match status" value="1"/>
</dbReference>
<organism evidence="3 4">
    <name type="scientific">Genlisea aurea</name>
    <dbReference type="NCBI Taxonomy" id="192259"/>
    <lineage>
        <taxon>Eukaryota</taxon>
        <taxon>Viridiplantae</taxon>
        <taxon>Streptophyta</taxon>
        <taxon>Embryophyta</taxon>
        <taxon>Tracheophyta</taxon>
        <taxon>Spermatophyta</taxon>
        <taxon>Magnoliopsida</taxon>
        <taxon>eudicotyledons</taxon>
        <taxon>Gunneridae</taxon>
        <taxon>Pentapetalae</taxon>
        <taxon>asterids</taxon>
        <taxon>lamiids</taxon>
        <taxon>Lamiales</taxon>
        <taxon>Lentibulariaceae</taxon>
        <taxon>Genlisea</taxon>
    </lineage>
</organism>
<feature type="region of interest" description="Disordered" evidence="1">
    <location>
        <begin position="193"/>
        <end position="354"/>
    </location>
</feature>
<feature type="compositionally biased region" description="Pro residues" evidence="1">
    <location>
        <begin position="307"/>
        <end position="317"/>
    </location>
</feature>
<dbReference type="InterPro" id="IPR008480">
    <property type="entry name" value="DUF761_pln"/>
</dbReference>
<proteinExistence type="predicted"/>
<feature type="region of interest" description="Disordered" evidence="1">
    <location>
        <begin position="96"/>
        <end position="135"/>
    </location>
</feature>
<feature type="compositionally biased region" description="Basic residues" evidence="1">
    <location>
        <begin position="269"/>
        <end position="282"/>
    </location>
</feature>
<sequence length="420" mass="47063">MEEEEQDDDDGKTLSPFWLQNTGNLHGGGFSSLFFSLEMALLLLSVAAGVVLILSCRNNHQIFEPNGVKRIWDSLNIVLVLVAAVAKIFLNGGSRNGNRNRSSQSAQDELESYGDDDDDQDEMEEEEENPAMRRRKGRRSLFSDYFYLGGEVFDDDDDHDDDPVKLHCHRRHRSLDEVLYQIMDDSPSLKCEAEDLEDSRSGRSAAPANDGSARRFRRDLENTTTHGEESTRRVDGEIETSANPSSSIPEEEQKSSKTVTDDFSNSLYYKKKRRRRSRSRRQKSVDNLHEAEAEEDDADQTQSAHANPPPPPPPPPRSVESTDRKAEIAPKTTADCESPVLGRTNPAPPPPSLRNIWKFVVNGGDADTTGSVQQQTPFSGESSATFCQSPDVNTKAESFITNFRAKLKLEKIHFLNKPDF</sequence>
<evidence type="ECO:0000256" key="1">
    <source>
        <dbReference type="SAM" id="MobiDB-lite"/>
    </source>
</evidence>
<evidence type="ECO:0000256" key="2">
    <source>
        <dbReference type="SAM" id="Phobius"/>
    </source>
</evidence>
<gene>
    <name evidence="3" type="ORF">M569_15681</name>
</gene>
<feature type="transmembrane region" description="Helical" evidence="2">
    <location>
        <begin position="33"/>
        <end position="54"/>
    </location>
</feature>
<keyword evidence="2" id="KW-0472">Membrane</keyword>
<evidence type="ECO:0000313" key="4">
    <source>
        <dbReference type="Proteomes" id="UP000015453"/>
    </source>
</evidence>